<evidence type="ECO:0000313" key="12">
    <source>
        <dbReference type="EMBL" id="GIC88241.1"/>
    </source>
</evidence>
<organism evidence="12 13">
    <name type="scientific">Aspergillus udagawae</name>
    <dbReference type="NCBI Taxonomy" id="91492"/>
    <lineage>
        <taxon>Eukaryota</taxon>
        <taxon>Fungi</taxon>
        <taxon>Dikarya</taxon>
        <taxon>Ascomycota</taxon>
        <taxon>Pezizomycotina</taxon>
        <taxon>Eurotiomycetes</taxon>
        <taxon>Eurotiomycetidae</taxon>
        <taxon>Eurotiales</taxon>
        <taxon>Aspergillaceae</taxon>
        <taxon>Aspergillus</taxon>
        <taxon>Aspergillus subgen. Fumigati</taxon>
    </lineage>
</organism>
<dbReference type="GO" id="GO:0005737">
    <property type="term" value="C:cytoplasm"/>
    <property type="evidence" value="ECO:0007669"/>
    <property type="project" value="UniProtKB-SubCell"/>
</dbReference>
<comment type="subcellular location">
    <subcellularLocation>
        <location evidence="3 10">Cytoplasm</location>
    </subcellularLocation>
    <subcellularLocation>
        <location evidence="2">Nucleus</location>
    </subcellularLocation>
</comment>
<dbReference type="Gene3D" id="1.20.120.1150">
    <property type="match status" value="1"/>
</dbReference>
<dbReference type="InterPro" id="IPR043170">
    <property type="entry name" value="PTPA_C_lid"/>
</dbReference>
<feature type="region of interest" description="Disordered" evidence="11">
    <location>
        <begin position="254"/>
        <end position="275"/>
    </location>
</feature>
<reference evidence="12" key="1">
    <citation type="journal article" date="2015" name="Genome Announc.">
        <title>Draft Genome Sequence of the Pathogenic Filamentous Fungus Aspergillus udagawae Strain IFM 46973T.</title>
        <authorList>
            <person name="Kusuya Y."/>
            <person name="Takahashi-Nakaguchi A."/>
            <person name="Takahashi H."/>
            <person name="Yaguchi T."/>
        </authorList>
    </citation>
    <scope>NUCLEOTIDE SEQUENCE</scope>
    <source>
        <strain evidence="12">IFM 46973</strain>
    </source>
</reference>
<evidence type="ECO:0000256" key="2">
    <source>
        <dbReference type="ARBA" id="ARBA00004123"/>
    </source>
</evidence>
<evidence type="ECO:0000256" key="7">
    <source>
        <dbReference type="ARBA" id="ARBA00023235"/>
    </source>
</evidence>
<evidence type="ECO:0000256" key="6">
    <source>
        <dbReference type="ARBA" id="ARBA00023110"/>
    </source>
</evidence>
<evidence type="ECO:0000256" key="3">
    <source>
        <dbReference type="ARBA" id="ARBA00004496"/>
    </source>
</evidence>
<dbReference type="SUPFAM" id="SSF140984">
    <property type="entry name" value="PTPA-like"/>
    <property type="match status" value="1"/>
</dbReference>
<dbReference type="GO" id="GO:0008160">
    <property type="term" value="F:protein tyrosine phosphatase activator activity"/>
    <property type="evidence" value="ECO:0007669"/>
    <property type="project" value="TreeGrafter"/>
</dbReference>
<accession>A0A8E0UZB6</accession>
<sequence>MANSFPTRVLPTIDPSAGHTFITPSKRIHESQDVSEFLVSKAYVDIMTFLLQLNRAMIPVKLADGTVQSWPINTDAVEFSAPVRQLQLLLTKLEELLEEAPPDTGPRRFGNISFRRWYELVESRASELLEECLSPELLQARSSDPNGVTAEVELKAYFLGSWGSPQRLDYGTGHELSFLAFLAGIWKLNGFPKTTPGVEERAIVLGVIQPYLELVRTIIKRYTLEPAGSHGVWGLDDHSFIPYILGSAQLAPAVSETDPTPEEGSLPGAPSPSGVTKANIVERERLTNMYFSAIGFIYDVKKGPFWEHSPMLYDISGIQAGWGKINKVSLVAFARTDRVLTIQGMIKMYNAEVLSKFPVVQHFSFGSLFRWDRDPNAVPPAMSVHTSTAQSQSREPAGSSAGQTPSSGTRAPWATGTQAAPPVGAGTAAPWAARRDGCIPGEPPTALPDTSRQPPGPMAATRAPWAASSAGQAPGGDPTHVPTKAPWAK</sequence>
<comment type="caution">
    <text evidence="12">The sequence shown here is derived from an EMBL/GenBank/DDBJ whole genome shotgun (WGS) entry which is preliminary data.</text>
</comment>
<comment type="catalytic activity">
    <reaction evidence="1 10">
        <text>[protein]-peptidylproline (omega=180) = [protein]-peptidylproline (omega=0)</text>
        <dbReference type="Rhea" id="RHEA:16237"/>
        <dbReference type="Rhea" id="RHEA-COMP:10747"/>
        <dbReference type="Rhea" id="RHEA-COMP:10748"/>
        <dbReference type="ChEBI" id="CHEBI:83833"/>
        <dbReference type="ChEBI" id="CHEBI:83834"/>
        <dbReference type="EC" id="5.2.1.8"/>
    </reaction>
</comment>
<protein>
    <recommendedName>
        <fullName evidence="10">Serine/threonine-protein phosphatase 2A activator</fullName>
        <ecNumber evidence="10">5.2.1.8</ecNumber>
    </recommendedName>
    <alternativeName>
        <fullName evidence="10">Phosphotyrosyl phosphatase activator</fullName>
    </alternativeName>
</protein>
<dbReference type="PANTHER" id="PTHR10012:SF3">
    <property type="entry name" value="SERINE_THREONINE-PROTEIN PHOSPHATASE 2A ACTIVATOR 1"/>
    <property type="match status" value="1"/>
</dbReference>
<feature type="compositionally biased region" description="Low complexity" evidence="11">
    <location>
        <begin position="414"/>
        <end position="432"/>
    </location>
</feature>
<dbReference type="GO" id="GO:0003755">
    <property type="term" value="F:peptidyl-prolyl cis-trans isomerase activity"/>
    <property type="evidence" value="ECO:0007669"/>
    <property type="project" value="UniProtKB-KW"/>
</dbReference>
<dbReference type="GO" id="GO:0000159">
    <property type="term" value="C:protein phosphatase type 2A complex"/>
    <property type="evidence" value="ECO:0007669"/>
    <property type="project" value="TreeGrafter"/>
</dbReference>
<proteinExistence type="inferred from homology"/>
<dbReference type="EC" id="5.2.1.8" evidence="10"/>
<comment type="similarity">
    <text evidence="4 10">Belongs to the PTPA-type PPIase family.</text>
</comment>
<dbReference type="Pfam" id="PF03095">
    <property type="entry name" value="PTPA"/>
    <property type="match status" value="1"/>
</dbReference>
<dbReference type="RefSeq" id="XP_043145507.1">
    <property type="nucleotide sequence ID" value="XM_043289572.1"/>
</dbReference>
<dbReference type="Proteomes" id="UP000036893">
    <property type="component" value="Unassembled WGS sequence"/>
</dbReference>
<keyword evidence="8" id="KW-0539">Nucleus</keyword>
<evidence type="ECO:0000256" key="10">
    <source>
        <dbReference type="RuleBase" id="RU361210"/>
    </source>
</evidence>
<dbReference type="PANTHER" id="PTHR10012">
    <property type="entry name" value="SERINE/THREONINE-PROTEIN PHOSPHATASE 2A REGULATORY SUBUNIT B"/>
    <property type="match status" value="1"/>
</dbReference>
<feature type="compositionally biased region" description="Low complexity" evidence="11">
    <location>
        <begin position="459"/>
        <end position="470"/>
    </location>
</feature>
<dbReference type="AlphaFoldDB" id="A0A8E0UZB6"/>
<evidence type="ECO:0000256" key="5">
    <source>
        <dbReference type="ARBA" id="ARBA00022490"/>
    </source>
</evidence>
<reference evidence="12" key="2">
    <citation type="submission" date="2021-01" db="EMBL/GenBank/DDBJ databases">
        <title>Pan-genome distribution and transcriptional activeness of fungal secondary metabolism genes in Aspergillus section Fumigati.</title>
        <authorList>
            <person name="Takahashi H."/>
            <person name="Umemura M."/>
            <person name="Ninomiya A."/>
            <person name="Kusuya Y."/>
            <person name="Urayama S."/>
            <person name="Shimizu M."/>
            <person name="Watanabe A."/>
            <person name="Kamei K."/>
            <person name="Yaguchi T."/>
            <person name="Hagiwara D."/>
        </authorList>
    </citation>
    <scope>NUCLEOTIDE SEQUENCE</scope>
    <source>
        <strain evidence="12">IFM 46973</strain>
    </source>
</reference>
<evidence type="ECO:0000256" key="9">
    <source>
        <dbReference type="ARBA" id="ARBA00025287"/>
    </source>
</evidence>
<evidence type="ECO:0000313" key="13">
    <source>
        <dbReference type="Proteomes" id="UP000036893"/>
    </source>
</evidence>
<dbReference type="GeneID" id="66992111"/>
<feature type="compositionally biased region" description="Polar residues" evidence="11">
    <location>
        <begin position="384"/>
        <end position="409"/>
    </location>
</feature>
<evidence type="ECO:0000256" key="8">
    <source>
        <dbReference type="ARBA" id="ARBA00023242"/>
    </source>
</evidence>
<comment type="function">
    <text evidence="9">PPIases accelerate the folding of proteins. It catalyzes the cis-trans isomerization of proline imidic peptide bonds in oligopeptides. Acts as a regulatory subunit for PP2A-like phosphatases modulating their activity or substrate specificity, probably by inducing a conformational change in the catalytic subunit, a direct target of the PPIase. Can reactivate inactive phosphatase PP2A-phosphatase methylesterase complexes (PP2Ai) in presence of ATP and Mg(2+) by dissociating the inactive form from the complex.</text>
</comment>
<dbReference type="FunFam" id="1.20.120.1150:FF:000003">
    <property type="entry name" value="Serine/threonine-protein phosphatase 2A activator"/>
    <property type="match status" value="1"/>
</dbReference>
<dbReference type="InterPro" id="IPR037218">
    <property type="entry name" value="PTPA_sf"/>
</dbReference>
<dbReference type="InterPro" id="IPR004327">
    <property type="entry name" value="Phstyr_phstse_ac"/>
</dbReference>
<evidence type="ECO:0000256" key="11">
    <source>
        <dbReference type="SAM" id="MobiDB-lite"/>
    </source>
</evidence>
<keyword evidence="7 10" id="KW-0413">Isomerase</keyword>
<dbReference type="CDD" id="cd04087">
    <property type="entry name" value="PTPA"/>
    <property type="match status" value="1"/>
</dbReference>
<keyword evidence="5 10" id="KW-0963">Cytoplasm</keyword>
<dbReference type="GO" id="GO:0007052">
    <property type="term" value="P:mitotic spindle organization"/>
    <property type="evidence" value="ECO:0007669"/>
    <property type="project" value="TreeGrafter"/>
</dbReference>
<dbReference type="EMBL" id="BBXM02000003">
    <property type="protein sequence ID" value="GIC88241.1"/>
    <property type="molecule type" value="Genomic_DNA"/>
</dbReference>
<gene>
    <name evidence="12" type="ORF">Aud_004635</name>
</gene>
<keyword evidence="6 10" id="KW-0697">Rotamase</keyword>
<dbReference type="GO" id="GO:0005634">
    <property type="term" value="C:nucleus"/>
    <property type="evidence" value="ECO:0007669"/>
    <property type="project" value="UniProtKB-SubCell"/>
</dbReference>
<evidence type="ECO:0000256" key="1">
    <source>
        <dbReference type="ARBA" id="ARBA00000971"/>
    </source>
</evidence>
<evidence type="ECO:0000256" key="4">
    <source>
        <dbReference type="ARBA" id="ARBA00011019"/>
    </source>
</evidence>
<name>A0A8E0UZB6_9EURO</name>
<feature type="region of interest" description="Disordered" evidence="11">
    <location>
        <begin position="380"/>
        <end position="489"/>
    </location>
</feature>